<feature type="region of interest" description="Disordered" evidence="1">
    <location>
        <begin position="65"/>
        <end position="97"/>
    </location>
</feature>
<dbReference type="Proteomes" id="UP001295794">
    <property type="component" value="Unassembled WGS sequence"/>
</dbReference>
<evidence type="ECO:0000313" key="2">
    <source>
        <dbReference type="EMBL" id="CAK5270990.1"/>
    </source>
</evidence>
<gene>
    <name evidence="2" type="ORF">MYCIT1_LOCUS15835</name>
</gene>
<feature type="non-terminal residue" evidence="2">
    <location>
        <position position="1"/>
    </location>
</feature>
<dbReference type="EMBL" id="CAVNYO010000169">
    <property type="protein sequence ID" value="CAK5270990.1"/>
    <property type="molecule type" value="Genomic_DNA"/>
</dbReference>
<name>A0AAD2H8X2_9AGAR</name>
<reference evidence="2" key="1">
    <citation type="submission" date="2023-11" db="EMBL/GenBank/DDBJ databases">
        <authorList>
            <person name="De Vega J J."/>
            <person name="De Vega J J."/>
        </authorList>
    </citation>
    <scope>NUCLEOTIDE SEQUENCE</scope>
</reference>
<protein>
    <submittedName>
        <fullName evidence="2">Uncharacterized protein</fullName>
    </submittedName>
</protein>
<comment type="caution">
    <text evidence="2">The sequence shown here is derived from an EMBL/GenBank/DDBJ whole genome shotgun (WGS) entry which is preliminary data.</text>
</comment>
<accession>A0AAD2H8X2</accession>
<keyword evidence="3" id="KW-1185">Reference proteome</keyword>
<organism evidence="2 3">
    <name type="scientific">Mycena citricolor</name>
    <dbReference type="NCBI Taxonomy" id="2018698"/>
    <lineage>
        <taxon>Eukaryota</taxon>
        <taxon>Fungi</taxon>
        <taxon>Dikarya</taxon>
        <taxon>Basidiomycota</taxon>
        <taxon>Agaricomycotina</taxon>
        <taxon>Agaricomycetes</taxon>
        <taxon>Agaricomycetidae</taxon>
        <taxon>Agaricales</taxon>
        <taxon>Marasmiineae</taxon>
        <taxon>Mycenaceae</taxon>
        <taxon>Mycena</taxon>
    </lineage>
</organism>
<evidence type="ECO:0000313" key="3">
    <source>
        <dbReference type="Proteomes" id="UP001295794"/>
    </source>
</evidence>
<proteinExistence type="predicted"/>
<dbReference type="AlphaFoldDB" id="A0AAD2H8X2"/>
<feature type="compositionally biased region" description="Basic and acidic residues" evidence="1">
    <location>
        <begin position="88"/>
        <end position="97"/>
    </location>
</feature>
<sequence length="97" mass="11272">MSSSWNTISSDLTLFESEGSTCSIQSTAYERLELSRLRLHQSLLLPTQPHTVRYLYVSLPDVQLHHRRPKSPHTPPHTMHRTPALSPSEHRGWRTRF</sequence>
<evidence type="ECO:0000256" key="1">
    <source>
        <dbReference type="SAM" id="MobiDB-lite"/>
    </source>
</evidence>